<dbReference type="RefSeq" id="WP_302713246.1">
    <property type="nucleotide sequence ID" value="NZ_JAULRT010000059.1"/>
</dbReference>
<feature type="transmembrane region" description="Helical" evidence="7">
    <location>
        <begin position="280"/>
        <end position="299"/>
    </location>
</feature>
<feature type="transmembrane region" description="Helical" evidence="7">
    <location>
        <begin position="86"/>
        <end position="109"/>
    </location>
</feature>
<dbReference type="InterPro" id="IPR052031">
    <property type="entry name" value="Membrane_Transporter-Flippase"/>
</dbReference>
<evidence type="ECO:0000256" key="3">
    <source>
        <dbReference type="ARBA" id="ARBA00022475"/>
    </source>
</evidence>
<evidence type="ECO:0000256" key="7">
    <source>
        <dbReference type="SAM" id="Phobius"/>
    </source>
</evidence>
<evidence type="ECO:0000256" key="1">
    <source>
        <dbReference type="ARBA" id="ARBA00004429"/>
    </source>
</evidence>
<dbReference type="InterPro" id="IPR048279">
    <property type="entry name" value="MdtK-like"/>
</dbReference>
<dbReference type="Proteomes" id="UP001168380">
    <property type="component" value="Unassembled WGS sequence"/>
</dbReference>
<dbReference type="NCBIfam" id="TIGR00797">
    <property type="entry name" value="matE"/>
    <property type="match status" value="1"/>
</dbReference>
<dbReference type="PANTHER" id="PTHR43549:SF3">
    <property type="entry name" value="MULTIDRUG RESISTANCE PROTEIN YPNP-RELATED"/>
    <property type="match status" value="1"/>
</dbReference>
<dbReference type="InterPro" id="IPR002528">
    <property type="entry name" value="MATE_fam"/>
</dbReference>
<feature type="transmembrane region" description="Helical" evidence="7">
    <location>
        <begin position="12"/>
        <end position="30"/>
    </location>
</feature>
<feature type="transmembrane region" description="Helical" evidence="7">
    <location>
        <begin position="412"/>
        <end position="431"/>
    </location>
</feature>
<dbReference type="PIRSF" id="PIRSF006603">
    <property type="entry name" value="DinF"/>
    <property type="match status" value="1"/>
</dbReference>
<keyword evidence="5 7" id="KW-1133">Transmembrane helix</keyword>
<feature type="transmembrane region" description="Helical" evidence="7">
    <location>
        <begin position="354"/>
        <end position="375"/>
    </location>
</feature>
<feature type="transmembrane region" description="Helical" evidence="7">
    <location>
        <begin position="162"/>
        <end position="182"/>
    </location>
</feature>
<feature type="transmembrane region" description="Helical" evidence="7">
    <location>
        <begin position="129"/>
        <end position="150"/>
    </location>
</feature>
<keyword evidence="6 7" id="KW-0472">Membrane</keyword>
<accession>A0ABT8TJC9</accession>
<feature type="transmembrane region" description="Helical" evidence="7">
    <location>
        <begin position="382"/>
        <end position="406"/>
    </location>
</feature>
<feature type="transmembrane region" description="Helical" evidence="7">
    <location>
        <begin position="188"/>
        <end position="211"/>
    </location>
</feature>
<feature type="transmembrane region" description="Helical" evidence="7">
    <location>
        <begin position="232"/>
        <end position="260"/>
    </location>
</feature>
<comment type="caution">
    <text evidence="8">The sequence shown here is derived from an EMBL/GenBank/DDBJ whole genome shotgun (WGS) entry which is preliminary data.</text>
</comment>
<evidence type="ECO:0000256" key="4">
    <source>
        <dbReference type="ARBA" id="ARBA00022692"/>
    </source>
</evidence>
<sequence length="446" mass="47410">MTEGHVPAQLRVLALPMVWGLMATMSFNVVDTFFVAQLGNTALAAMSFTFPVVMVLTSIGIGLGAGTSSAVARGIGAGDSQRARRLATDSVTLTLLISVTVCLIGWFTIDPLFTLLGASRELIPLIHEYMSIWYFSAPCLLVPMVALASLRAMGMSQVQGTLMSVAAVFNALLDPVLIFGLLGAPELGLAGAAWATLITRGLTLLVALYILKARVGLLVSPLAPLRRIWRSWQAIVHVGLPAMASNVIIPLASGIVVMMVASYGNDAVAGLGVAVRIEPLALIAFYALSGVIGPFFGQNHSACLYPRLHEAVRVIAVFCLGFGVILTLIMWLFAESIAGVFSEHAEVVAVAVRYLSIVPLSYGAYGLVMSVNAAFNGLGRPLPAMLLSVSRVLLVFLPLAWGFQWFWGLDGLFAATALTNLVVGGWAWWWLRRQVAASELGDSPAP</sequence>
<organism evidence="8 9">
    <name type="scientific">Gilvimarinus algae</name>
    <dbReference type="NCBI Taxonomy" id="3058037"/>
    <lineage>
        <taxon>Bacteria</taxon>
        <taxon>Pseudomonadati</taxon>
        <taxon>Pseudomonadota</taxon>
        <taxon>Gammaproteobacteria</taxon>
        <taxon>Cellvibrionales</taxon>
        <taxon>Cellvibrionaceae</taxon>
        <taxon>Gilvimarinus</taxon>
    </lineage>
</organism>
<evidence type="ECO:0000313" key="9">
    <source>
        <dbReference type="Proteomes" id="UP001168380"/>
    </source>
</evidence>
<keyword evidence="9" id="KW-1185">Reference proteome</keyword>
<evidence type="ECO:0000313" key="8">
    <source>
        <dbReference type="EMBL" id="MDO3382766.1"/>
    </source>
</evidence>
<proteinExistence type="predicted"/>
<feature type="transmembrane region" description="Helical" evidence="7">
    <location>
        <begin position="42"/>
        <end position="65"/>
    </location>
</feature>
<evidence type="ECO:0000256" key="2">
    <source>
        <dbReference type="ARBA" id="ARBA00022448"/>
    </source>
</evidence>
<comment type="subcellular location">
    <subcellularLocation>
        <location evidence="1">Cell inner membrane</location>
        <topology evidence="1">Multi-pass membrane protein</topology>
    </subcellularLocation>
</comment>
<feature type="transmembrane region" description="Helical" evidence="7">
    <location>
        <begin position="311"/>
        <end position="334"/>
    </location>
</feature>
<keyword evidence="3" id="KW-1003">Cell membrane</keyword>
<protein>
    <submittedName>
        <fullName evidence="8">MATE family efflux transporter</fullName>
    </submittedName>
</protein>
<name>A0ABT8TJC9_9GAMM</name>
<evidence type="ECO:0000256" key="6">
    <source>
        <dbReference type="ARBA" id="ARBA00023136"/>
    </source>
</evidence>
<reference evidence="8" key="1">
    <citation type="submission" date="2023-07" db="EMBL/GenBank/DDBJ databases">
        <title>Gilvimarinus algae sp. nov., isolated from the surface of Kelp.</title>
        <authorList>
            <person name="Sun Y.Y."/>
            <person name="Gong Y."/>
            <person name="Du Z.J."/>
        </authorList>
    </citation>
    <scope>NUCLEOTIDE SEQUENCE</scope>
    <source>
        <strain evidence="8">SDUM040014</strain>
    </source>
</reference>
<keyword evidence="2" id="KW-0813">Transport</keyword>
<dbReference type="EMBL" id="JAULRT010000059">
    <property type="protein sequence ID" value="MDO3382766.1"/>
    <property type="molecule type" value="Genomic_DNA"/>
</dbReference>
<dbReference type="Pfam" id="PF01554">
    <property type="entry name" value="MatE"/>
    <property type="match status" value="2"/>
</dbReference>
<dbReference type="PANTHER" id="PTHR43549">
    <property type="entry name" value="MULTIDRUG RESISTANCE PROTEIN YPNP-RELATED"/>
    <property type="match status" value="1"/>
</dbReference>
<evidence type="ECO:0000256" key="5">
    <source>
        <dbReference type="ARBA" id="ARBA00022989"/>
    </source>
</evidence>
<gene>
    <name evidence="8" type="ORF">QWI16_11365</name>
</gene>
<keyword evidence="4 7" id="KW-0812">Transmembrane</keyword>